<accession>A0A0H5RR02</accession>
<gene>
    <name evidence="1" type="ORF">BN2156_03118</name>
</gene>
<proteinExistence type="predicted"/>
<dbReference type="InterPro" id="IPR016791">
    <property type="entry name" value="Polyketide_synth_GrhN/RubW_prd"/>
</dbReference>
<dbReference type="InterPro" id="IPR012349">
    <property type="entry name" value="Split_barrel_FMN-bd"/>
</dbReference>
<dbReference type="OrthoDB" id="3292498at2"/>
<sequence length="161" mass="18041">MTEQSPAITVAHPPKGMMRVVNPALRFMLRTPFAGATRKQFMVLTVHGRKTGRQYAIPLSAHVIDNTLYAMTDAGWKHNFRDGADAEVLRNGQTTTMRGELITDRATLADLFHRCAVSYGAKRAQRMMGLTFRDQRIPTLEEFTEAVDREHLAAIKLTPAT</sequence>
<evidence type="ECO:0000313" key="1">
    <source>
        <dbReference type="EMBL" id="CRZ16251.1"/>
    </source>
</evidence>
<reference evidence="2" key="1">
    <citation type="submission" date="2015-07" db="EMBL/GenBank/DDBJ databases">
        <authorList>
            <person name="Urmite Genomes"/>
        </authorList>
    </citation>
    <scope>NUCLEOTIDE SEQUENCE [LARGE SCALE GENOMIC DNA]</scope>
    <source>
        <strain evidence="2">type strain: ATCC 49404</strain>
    </source>
</reference>
<keyword evidence="2" id="KW-1185">Reference proteome</keyword>
<dbReference type="Gene3D" id="2.30.110.10">
    <property type="entry name" value="Electron Transport, Fmn-binding Protein, Chain A"/>
    <property type="match status" value="1"/>
</dbReference>
<dbReference type="PIRSF" id="PIRSF021513">
    <property type="entry name" value="GrhN_RubW_prd"/>
    <property type="match status" value="1"/>
</dbReference>
<name>A0A0H5RR02_9MYCO</name>
<protein>
    <recommendedName>
        <fullName evidence="3">Deazaflavin-dependent nitroreductase family protein</fullName>
    </recommendedName>
</protein>
<dbReference type="RefSeq" id="WP_090515226.1">
    <property type="nucleotide sequence ID" value="NZ_CWKH01000001.1"/>
</dbReference>
<organism evidence="1 2">
    <name type="scientific">Mycolicibacterium neworleansense</name>
    <dbReference type="NCBI Taxonomy" id="146018"/>
    <lineage>
        <taxon>Bacteria</taxon>
        <taxon>Bacillati</taxon>
        <taxon>Actinomycetota</taxon>
        <taxon>Actinomycetes</taxon>
        <taxon>Mycobacteriales</taxon>
        <taxon>Mycobacteriaceae</taxon>
        <taxon>Mycolicibacterium</taxon>
    </lineage>
</organism>
<dbReference type="AlphaFoldDB" id="A0A0H5RR02"/>
<evidence type="ECO:0008006" key="3">
    <source>
        <dbReference type="Google" id="ProtNLM"/>
    </source>
</evidence>
<dbReference type="Proteomes" id="UP000199147">
    <property type="component" value="Unassembled WGS sequence"/>
</dbReference>
<evidence type="ECO:0000313" key="2">
    <source>
        <dbReference type="Proteomes" id="UP000199147"/>
    </source>
</evidence>
<dbReference type="EMBL" id="CWKH01000001">
    <property type="protein sequence ID" value="CRZ16251.1"/>
    <property type="molecule type" value="Genomic_DNA"/>
</dbReference>